<gene>
    <name evidence="1" type="ORF">PUN28_002722</name>
</gene>
<protein>
    <submittedName>
        <fullName evidence="1">Uncharacterized protein</fullName>
    </submittedName>
</protein>
<proteinExistence type="predicted"/>
<evidence type="ECO:0000313" key="1">
    <source>
        <dbReference type="EMBL" id="KAL0131380.1"/>
    </source>
</evidence>
<accession>A0AAW2GVT1</accession>
<dbReference type="AlphaFoldDB" id="A0AAW2GVT1"/>
<evidence type="ECO:0000313" key="2">
    <source>
        <dbReference type="Proteomes" id="UP001430953"/>
    </source>
</evidence>
<dbReference type="Proteomes" id="UP001430953">
    <property type="component" value="Unassembled WGS sequence"/>
</dbReference>
<sequence length="195" mass="22064">MFLKREESTKLSEEQQPRSCKCADKINSFSSKSGCSKLNAECRKTSSNEPRTSGCKPQALRESFCRQKKPETMTMRKVLPFGRLKTKMKETSRKLQKTTEQAVAKVKSVRDEIGVKRVLGFKCDLKKCSNTLKNCSAGACRKNRMIFGEPSHSRDTTTTDSSIAYLTRDQQINLPSAPLYDICESIKTSGRRIYI</sequence>
<reference evidence="1 2" key="1">
    <citation type="submission" date="2023-03" db="EMBL/GenBank/DDBJ databases">
        <title>High recombination rates correlate with genetic variation in Cardiocondyla obscurior ants.</title>
        <authorList>
            <person name="Errbii M."/>
        </authorList>
    </citation>
    <scope>NUCLEOTIDE SEQUENCE [LARGE SCALE GENOMIC DNA]</scope>
    <source>
        <strain evidence="1">Alpha-2009</strain>
        <tissue evidence="1">Whole body</tissue>
    </source>
</reference>
<organism evidence="1 2">
    <name type="scientific">Cardiocondyla obscurior</name>
    <dbReference type="NCBI Taxonomy" id="286306"/>
    <lineage>
        <taxon>Eukaryota</taxon>
        <taxon>Metazoa</taxon>
        <taxon>Ecdysozoa</taxon>
        <taxon>Arthropoda</taxon>
        <taxon>Hexapoda</taxon>
        <taxon>Insecta</taxon>
        <taxon>Pterygota</taxon>
        <taxon>Neoptera</taxon>
        <taxon>Endopterygota</taxon>
        <taxon>Hymenoptera</taxon>
        <taxon>Apocrita</taxon>
        <taxon>Aculeata</taxon>
        <taxon>Formicoidea</taxon>
        <taxon>Formicidae</taxon>
        <taxon>Myrmicinae</taxon>
        <taxon>Cardiocondyla</taxon>
    </lineage>
</organism>
<comment type="caution">
    <text evidence="1">The sequence shown here is derived from an EMBL/GenBank/DDBJ whole genome shotgun (WGS) entry which is preliminary data.</text>
</comment>
<name>A0AAW2GVT1_9HYME</name>
<keyword evidence="2" id="KW-1185">Reference proteome</keyword>
<dbReference type="EMBL" id="JADYXP020000002">
    <property type="protein sequence ID" value="KAL0131380.1"/>
    <property type="molecule type" value="Genomic_DNA"/>
</dbReference>